<feature type="transmembrane region" description="Helical" evidence="1">
    <location>
        <begin position="13"/>
        <end position="33"/>
    </location>
</feature>
<keyword evidence="1" id="KW-1133">Transmembrane helix</keyword>
<evidence type="ECO:0000313" key="2">
    <source>
        <dbReference type="EMBL" id="KLO09617.1"/>
    </source>
</evidence>
<keyword evidence="3" id="KW-1185">Reference proteome</keyword>
<feature type="transmembrane region" description="Helical" evidence="1">
    <location>
        <begin position="118"/>
        <end position="144"/>
    </location>
</feature>
<dbReference type="AlphaFoldDB" id="A0A0H2RDK8"/>
<sequence>MDSLIEDLAGDQLLGYTLVSIGTLVSYEYVIMLDNEVDSLPLESSLFLRKRASISLPISAVHVHGTDLLFFVSTAVLHQETCILGFRTSTCIVFIEFLLSILVLFTRAYAVWGGSKRIFYFLVLTYAGVIVGGSISVHLFMSGVGSVPLIGTTGCLVQIANDDLWIALTILILSESLAFGLLLYKSLLHARELKNIDRSETKDILSIMARDGVAYFACNLAITTTNIFLLKSVNPDFQDILIIMQGALENILCGRLLFHIRAVNDSTLGYGSKSRTTLSWRIAMFTKGSTQAGQSVDVNFDDMDDDVPLTASISFSPFEAEISRKGQRSGDVEKGTFV</sequence>
<dbReference type="EMBL" id="KQ086050">
    <property type="protein sequence ID" value="KLO09617.1"/>
    <property type="molecule type" value="Genomic_DNA"/>
</dbReference>
<evidence type="ECO:0000313" key="3">
    <source>
        <dbReference type="Proteomes" id="UP000053477"/>
    </source>
</evidence>
<dbReference type="InParanoid" id="A0A0H2RDK8"/>
<organism evidence="2 3">
    <name type="scientific">Schizopora paradoxa</name>
    <dbReference type="NCBI Taxonomy" id="27342"/>
    <lineage>
        <taxon>Eukaryota</taxon>
        <taxon>Fungi</taxon>
        <taxon>Dikarya</taxon>
        <taxon>Basidiomycota</taxon>
        <taxon>Agaricomycotina</taxon>
        <taxon>Agaricomycetes</taxon>
        <taxon>Hymenochaetales</taxon>
        <taxon>Schizoporaceae</taxon>
        <taxon>Schizopora</taxon>
    </lineage>
</organism>
<protein>
    <submittedName>
        <fullName evidence="2">Uncharacterized protein</fullName>
    </submittedName>
</protein>
<keyword evidence="1" id="KW-0472">Membrane</keyword>
<keyword evidence="1" id="KW-0812">Transmembrane</keyword>
<feature type="transmembrane region" description="Helical" evidence="1">
    <location>
        <begin position="164"/>
        <end position="184"/>
    </location>
</feature>
<gene>
    <name evidence="2" type="ORF">SCHPADRAFT_943482</name>
</gene>
<reference evidence="2 3" key="1">
    <citation type="submission" date="2015-04" db="EMBL/GenBank/DDBJ databases">
        <title>Complete genome sequence of Schizopora paradoxa KUC8140, a cosmopolitan wood degrader in East Asia.</title>
        <authorList>
            <consortium name="DOE Joint Genome Institute"/>
            <person name="Min B."/>
            <person name="Park H."/>
            <person name="Jang Y."/>
            <person name="Kim J.-J."/>
            <person name="Kim K.H."/>
            <person name="Pangilinan J."/>
            <person name="Lipzen A."/>
            <person name="Riley R."/>
            <person name="Grigoriev I.V."/>
            <person name="Spatafora J.W."/>
            <person name="Choi I.-G."/>
        </authorList>
    </citation>
    <scope>NUCLEOTIDE SEQUENCE [LARGE SCALE GENOMIC DNA]</scope>
    <source>
        <strain evidence="2 3">KUC8140</strain>
    </source>
</reference>
<feature type="transmembrane region" description="Helical" evidence="1">
    <location>
        <begin position="83"/>
        <end position="106"/>
    </location>
</feature>
<evidence type="ECO:0000256" key="1">
    <source>
        <dbReference type="SAM" id="Phobius"/>
    </source>
</evidence>
<name>A0A0H2RDK8_9AGAM</name>
<dbReference type="Proteomes" id="UP000053477">
    <property type="component" value="Unassembled WGS sequence"/>
</dbReference>
<dbReference type="OrthoDB" id="2958007at2759"/>
<accession>A0A0H2RDK8</accession>
<proteinExistence type="predicted"/>